<accession>G0URR8</accession>
<gene>
    <name evidence="1" type="ORF">TCIL3000_8_2990</name>
</gene>
<name>G0URR8_TRYCI</name>
<sequence>MKQDHKGCGAYCKIWRDGLDGAHDITRLPHVNPPNIPHTHAASSPVRHIILSSRLSFLPGERYSQLDGQCNAEHSHVIVCTTSYYRKTVYTAKKKNEGGKEK</sequence>
<proteinExistence type="predicted"/>
<dbReference type="EMBL" id="HE575321">
    <property type="protein sequence ID" value="CCC92080.1"/>
    <property type="molecule type" value="Genomic_DNA"/>
</dbReference>
<protein>
    <submittedName>
        <fullName evidence="1">Uncharacterized protein</fullName>
    </submittedName>
</protein>
<organism evidence="1">
    <name type="scientific">Trypanosoma congolense (strain IL3000)</name>
    <dbReference type="NCBI Taxonomy" id="1068625"/>
    <lineage>
        <taxon>Eukaryota</taxon>
        <taxon>Discoba</taxon>
        <taxon>Euglenozoa</taxon>
        <taxon>Kinetoplastea</taxon>
        <taxon>Metakinetoplastina</taxon>
        <taxon>Trypanosomatida</taxon>
        <taxon>Trypanosomatidae</taxon>
        <taxon>Trypanosoma</taxon>
        <taxon>Nannomonas</taxon>
    </lineage>
</organism>
<evidence type="ECO:0000313" key="1">
    <source>
        <dbReference type="EMBL" id="CCC92080.1"/>
    </source>
</evidence>
<dbReference type="AlphaFoldDB" id="G0URR8"/>
<reference evidence="1" key="1">
    <citation type="journal article" date="2012" name="Proc. Natl. Acad. Sci. U.S.A.">
        <title>Antigenic diversity is generated by distinct evolutionary mechanisms in African trypanosome species.</title>
        <authorList>
            <person name="Jackson A.P."/>
            <person name="Berry A."/>
            <person name="Aslett M."/>
            <person name="Allison H.C."/>
            <person name="Burton P."/>
            <person name="Vavrova-Anderson J."/>
            <person name="Brown R."/>
            <person name="Browne H."/>
            <person name="Corton N."/>
            <person name="Hauser H."/>
            <person name="Gamble J."/>
            <person name="Gilderthorp R."/>
            <person name="Marcello L."/>
            <person name="McQuillan J."/>
            <person name="Otto T.D."/>
            <person name="Quail M.A."/>
            <person name="Sanders M.J."/>
            <person name="van Tonder A."/>
            <person name="Ginger M.L."/>
            <person name="Field M.C."/>
            <person name="Barry J.D."/>
            <person name="Hertz-Fowler C."/>
            <person name="Berriman M."/>
        </authorList>
    </citation>
    <scope>NUCLEOTIDE SEQUENCE</scope>
    <source>
        <strain evidence="1">IL3000</strain>
    </source>
</reference>